<reference evidence="2 3" key="1">
    <citation type="journal article" date="2022" name="Nat. Plants">
        <title>Genomes of leafy and leafless Platanthera orchids illuminate the evolution of mycoheterotrophy.</title>
        <authorList>
            <person name="Li M.H."/>
            <person name="Liu K.W."/>
            <person name="Li Z."/>
            <person name="Lu H.C."/>
            <person name="Ye Q.L."/>
            <person name="Zhang D."/>
            <person name="Wang J.Y."/>
            <person name="Li Y.F."/>
            <person name="Zhong Z.M."/>
            <person name="Liu X."/>
            <person name="Yu X."/>
            <person name="Liu D.K."/>
            <person name="Tu X.D."/>
            <person name="Liu B."/>
            <person name="Hao Y."/>
            <person name="Liao X.Y."/>
            <person name="Jiang Y.T."/>
            <person name="Sun W.H."/>
            <person name="Chen J."/>
            <person name="Chen Y.Q."/>
            <person name="Ai Y."/>
            <person name="Zhai J.W."/>
            <person name="Wu S.S."/>
            <person name="Zhou Z."/>
            <person name="Hsiao Y.Y."/>
            <person name="Wu W.L."/>
            <person name="Chen Y.Y."/>
            <person name="Lin Y.F."/>
            <person name="Hsu J.L."/>
            <person name="Li C.Y."/>
            <person name="Wang Z.W."/>
            <person name="Zhao X."/>
            <person name="Zhong W.Y."/>
            <person name="Ma X.K."/>
            <person name="Ma L."/>
            <person name="Huang J."/>
            <person name="Chen G.Z."/>
            <person name="Huang M.Z."/>
            <person name="Huang L."/>
            <person name="Peng D.H."/>
            <person name="Luo Y.B."/>
            <person name="Zou S.Q."/>
            <person name="Chen S.P."/>
            <person name="Lan S."/>
            <person name="Tsai W.C."/>
            <person name="Van de Peer Y."/>
            <person name="Liu Z.J."/>
        </authorList>
    </citation>
    <scope>NUCLEOTIDE SEQUENCE [LARGE SCALE GENOMIC DNA]</scope>
    <source>
        <strain evidence="2">Lor288</strain>
    </source>
</reference>
<feature type="region of interest" description="Disordered" evidence="1">
    <location>
        <begin position="206"/>
        <end position="307"/>
    </location>
</feature>
<protein>
    <submittedName>
        <fullName evidence="2">Uncharacterized protein</fullName>
    </submittedName>
</protein>
<organism evidence="2 3">
    <name type="scientific">Platanthera guangdongensis</name>
    <dbReference type="NCBI Taxonomy" id="2320717"/>
    <lineage>
        <taxon>Eukaryota</taxon>
        <taxon>Viridiplantae</taxon>
        <taxon>Streptophyta</taxon>
        <taxon>Embryophyta</taxon>
        <taxon>Tracheophyta</taxon>
        <taxon>Spermatophyta</taxon>
        <taxon>Magnoliopsida</taxon>
        <taxon>Liliopsida</taxon>
        <taxon>Asparagales</taxon>
        <taxon>Orchidaceae</taxon>
        <taxon>Orchidoideae</taxon>
        <taxon>Orchideae</taxon>
        <taxon>Orchidinae</taxon>
        <taxon>Platanthera</taxon>
    </lineage>
</organism>
<evidence type="ECO:0000256" key="1">
    <source>
        <dbReference type="SAM" id="MobiDB-lite"/>
    </source>
</evidence>
<proteinExistence type="predicted"/>
<dbReference type="PANTHER" id="PTHR34952:SF2">
    <property type="entry name" value="OS05G0113500 PROTEIN"/>
    <property type="match status" value="1"/>
</dbReference>
<name>A0ABR2LLH9_9ASPA</name>
<gene>
    <name evidence="2" type="ORF">KSP40_PGU005004</name>
</gene>
<accession>A0ABR2LLH9</accession>
<dbReference type="PANTHER" id="PTHR34952">
    <property type="entry name" value="OS05G0113500 PROTEIN"/>
    <property type="match status" value="1"/>
</dbReference>
<evidence type="ECO:0000313" key="2">
    <source>
        <dbReference type="EMBL" id="KAK8943695.1"/>
    </source>
</evidence>
<dbReference type="EMBL" id="JBBWWR010000018">
    <property type="protein sequence ID" value="KAK8943695.1"/>
    <property type="molecule type" value="Genomic_DNA"/>
</dbReference>
<feature type="compositionally biased region" description="Basic residues" evidence="1">
    <location>
        <begin position="211"/>
        <end position="234"/>
    </location>
</feature>
<evidence type="ECO:0000313" key="3">
    <source>
        <dbReference type="Proteomes" id="UP001412067"/>
    </source>
</evidence>
<sequence>MPSSSCHYYVGLLPVLFLAGDFGSRDVSNFEGVDGKSCKSCPSLGQVIVGDDHLNCRNIEIVEANLLRTDLDNSSDEDDLNDLVLQKLENMHVKQTICPSTKKIPQISFPNTTELPDLSKCAAKICSEVLQSCPSIFAETESSTIELDNESSISVKKSEEDSPLPFHVPSKLVSALKGTRALWGKPLDGNTHVKWAENVYEPPVTISSHTVKGHRHHRPPKSKKDHHKHKHSKCKPSTSSSERKSSRRRSNLSDPRMHRPQALQTVIPLQAGFGQSKMQKVLEESNCGGSFHSESPWPSSLPVAEAS</sequence>
<dbReference type="Proteomes" id="UP001412067">
    <property type="component" value="Unassembled WGS sequence"/>
</dbReference>
<comment type="caution">
    <text evidence="2">The sequence shown here is derived from an EMBL/GenBank/DDBJ whole genome shotgun (WGS) entry which is preliminary data.</text>
</comment>
<keyword evidence="3" id="KW-1185">Reference proteome</keyword>